<keyword evidence="2" id="KW-0175">Coiled coil</keyword>
<dbReference type="Pfam" id="PF25954">
    <property type="entry name" value="Beta-barrel_RND_2"/>
    <property type="match status" value="1"/>
</dbReference>
<dbReference type="RefSeq" id="WP_168049057.1">
    <property type="nucleotide sequence ID" value="NZ_JAATJM010000002.1"/>
</dbReference>
<feature type="region of interest" description="Disordered" evidence="3">
    <location>
        <begin position="360"/>
        <end position="379"/>
    </location>
</feature>
<comment type="similarity">
    <text evidence="1">Belongs to the membrane fusion protein (MFP) (TC 8.A.1) family.</text>
</comment>
<dbReference type="SUPFAM" id="SSF111369">
    <property type="entry name" value="HlyD-like secretion proteins"/>
    <property type="match status" value="1"/>
</dbReference>
<dbReference type="Gene3D" id="2.40.50.100">
    <property type="match status" value="1"/>
</dbReference>
<dbReference type="InterPro" id="IPR058637">
    <property type="entry name" value="YknX-like_C"/>
</dbReference>
<dbReference type="InterPro" id="IPR006143">
    <property type="entry name" value="RND_pump_MFP"/>
</dbReference>
<feature type="domain" description="CusB-like beta-barrel" evidence="4">
    <location>
        <begin position="209"/>
        <end position="282"/>
    </location>
</feature>
<feature type="region of interest" description="Disordered" evidence="3">
    <location>
        <begin position="34"/>
        <end position="55"/>
    </location>
</feature>
<protein>
    <submittedName>
        <fullName evidence="6">Membrane fusion protein (Multidrug efflux system)</fullName>
    </submittedName>
</protein>
<dbReference type="AlphaFoldDB" id="A0A7X5YPX3"/>
<proteinExistence type="inferred from homology"/>
<feature type="compositionally biased region" description="Low complexity" evidence="3">
    <location>
        <begin position="369"/>
        <end position="379"/>
    </location>
</feature>
<dbReference type="GO" id="GO:0015562">
    <property type="term" value="F:efflux transmembrane transporter activity"/>
    <property type="evidence" value="ECO:0007669"/>
    <property type="project" value="TreeGrafter"/>
</dbReference>
<comment type="caution">
    <text evidence="6">The sequence shown here is derived from an EMBL/GenBank/DDBJ whole genome shotgun (WGS) entry which is preliminary data.</text>
</comment>
<reference evidence="6 7" key="1">
    <citation type="submission" date="2020-03" db="EMBL/GenBank/DDBJ databases">
        <title>Genomic Encyclopedia of Type Strains, Phase IV (KMG-IV): sequencing the most valuable type-strain genomes for metagenomic binning, comparative biology and taxonomic classification.</title>
        <authorList>
            <person name="Goeker M."/>
        </authorList>
    </citation>
    <scope>NUCLEOTIDE SEQUENCE [LARGE SCALE GENOMIC DNA]</scope>
    <source>
        <strain evidence="6 7">DSM 4736</strain>
    </source>
</reference>
<evidence type="ECO:0000313" key="6">
    <source>
        <dbReference type="EMBL" id="NJC42684.1"/>
    </source>
</evidence>
<dbReference type="EMBL" id="JAATJM010000002">
    <property type="protein sequence ID" value="NJC42684.1"/>
    <property type="molecule type" value="Genomic_DNA"/>
</dbReference>
<evidence type="ECO:0000259" key="5">
    <source>
        <dbReference type="Pfam" id="PF25989"/>
    </source>
</evidence>
<dbReference type="GO" id="GO:1990281">
    <property type="term" value="C:efflux pump complex"/>
    <property type="evidence" value="ECO:0007669"/>
    <property type="project" value="TreeGrafter"/>
</dbReference>
<dbReference type="FunFam" id="2.40.30.170:FF:000010">
    <property type="entry name" value="Efflux RND transporter periplasmic adaptor subunit"/>
    <property type="match status" value="1"/>
</dbReference>
<keyword evidence="7" id="KW-1185">Reference proteome</keyword>
<dbReference type="PANTHER" id="PTHR30469:SF16">
    <property type="entry name" value="HAE1 FAMILY EFFLUX PUMP MFP COMPONENT"/>
    <property type="match status" value="1"/>
</dbReference>
<evidence type="ECO:0000313" key="7">
    <source>
        <dbReference type="Proteomes" id="UP000587415"/>
    </source>
</evidence>
<organism evidence="6 7">
    <name type="scientific">Brevundimonas alba</name>
    <dbReference type="NCBI Taxonomy" id="74314"/>
    <lineage>
        <taxon>Bacteria</taxon>
        <taxon>Pseudomonadati</taxon>
        <taxon>Pseudomonadota</taxon>
        <taxon>Alphaproteobacteria</taxon>
        <taxon>Caulobacterales</taxon>
        <taxon>Caulobacteraceae</taxon>
        <taxon>Brevundimonas</taxon>
    </lineage>
</organism>
<dbReference type="Gene3D" id="2.40.30.170">
    <property type="match status" value="1"/>
</dbReference>
<dbReference type="Pfam" id="PF25989">
    <property type="entry name" value="YknX_C"/>
    <property type="match status" value="1"/>
</dbReference>
<dbReference type="Gene3D" id="2.40.420.20">
    <property type="match status" value="1"/>
</dbReference>
<evidence type="ECO:0000259" key="4">
    <source>
        <dbReference type="Pfam" id="PF25954"/>
    </source>
</evidence>
<feature type="domain" description="YknX-like C-terminal permuted SH3-like" evidence="5">
    <location>
        <begin position="289"/>
        <end position="357"/>
    </location>
</feature>
<dbReference type="PANTHER" id="PTHR30469">
    <property type="entry name" value="MULTIDRUG RESISTANCE PROTEIN MDTA"/>
    <property type="match status" value="1"/>
</dbReference>
<feature type="coiled-coil region" evidence="2">
    <location>
        <begin position="116"/>
        <end position="167"/>
    </location>
</feature>
<dbReference type="NCBIfam" id="TIGR01730">
    <property type="entry name" value="RND_mfp"/>
    <property type="match status" value="1"/>
</dbReference>
<dbReference type="InterPro" id="IPR058792">
    <property type="entry name" value="Beta-barrel_RND_2"/>
</dbReference>
<gene>
    <name evidence="6" type="ORF">GGQ87_002979</name>
</gene>
<evidence type="ECO:0000256" key="1">
    <source>
        <dbReference type="ARBA" id="ARBA00009477"/>
    </source>
</evidence>
<evidence type="ECO:0000256" key="2">
    <source>
        <dbReference type="SAM" id="Coils"/>
    </source>
</evidence>
<dbReference type="Gene3D" id="1.10.287.470">
    <property type="entry name" value="Helix hairpin bin"/>
    <property type="match status" value="1"/>
</dbReference>
<name>A0A7X5YPX3_9CAUL</name>
<dbReference type="Proteomes" id="UP000587415">
    <property type="component" value="Unassembled WGS sequence"/>
</dbReference>
<accession>A0A7X5YPX3</accession>
<evidence type="ECO:0000256" key="3">
    <source>
        <dbReference type="SAM" id="MobiDB-lite"/>
    </source>
</evidence>
<sequence>MIKRHFFLAAAAVLLGLMVVAVILRIAFAGDEKGAGPGGRGGPGGGRGQTVSEAVATPRQFSDQIRVLGVARGRRSVNITSSTSELITRVLFTDGQRVAAGTPLVELQAREEDAGIIEARARVDQAQRQYDRYKELADRGVAPRATAEQYLAELQTARASLTAAQARRGDRVIRAPFAGVLGLSSVTAGTLINPGAVITTLDDIDVVRVDFPVPERYLGVLRQGTSITATADAFGEQSFGGRIALIDTRVNEQTRSATARAEIPNPGGRIRPGMLVRVAVQQGVRIAPAVPEAAVQYEGDGAFVYRIARGERGSTAQRVEVETGAVEGGFVEIVSGLNAGDRVVGSGLNRIQPNAPVRVAGAGGGARGGAPAAARSAAK</sequence>
<feature type="compositionally biased region" description="Gly residues" evidence="3">
    <location>
        <begin position="35"/>
        <end position="48"/>
    </location>
</feature>